<sequence length="1417" mass="152179">METLYVSARRRLSQITRKPALSGEDHALALVAASTIFTPVYSTSYDTSVPVVLYSGRENRRYILDIKVAYDTEPSDAVHEINNQGDDINQGESGRHVYLEPVYTTRPTDACNSFRLVIQDSWDSARDNLAGSPVDGYRYLLPLSDAKNEDKITSLGLFRSPSEASSPPSGYFGISGDINKDRRGDHLYLIWKTETVSFTQVYNSGLAVVYGTMLSQEPRGALTDIYGGGDDINQGFGGSYVWLVNNFTDSPDSACTAFRVVIQDDSDDSLQDLAQGAGGQHRYMLNMLDKGIYAKTTEARLLRSGSEVSGPPSGYDGMSIDINKARGKEFLYVVWKTEQAQCNSYLVSGISVKYGSKPSQQSVTSATEISGGGDDINQGFGGSFVWISATYAYDVAAACNGFVVAVQDNEDSQQSDLAKGAGGSYRYLLPLCDATNDRKITNIRLLRSGSGLNTPPVGYTGMTSDLNQGRRGDFLYVIWTEISVPTTRLYVSGMTVKYGSMPSQEPSVAVSTISANGDNINQGFGGSYVWLESTTTQNLADASTSFEIAIQSTVDPNLQDLAKGTEGDRRYLVPLGDVANPNKVIGTRLLRSDHAIDTPPDGYQGISTDINRGRKKDYLYIIWQTDSVGSAVQWVSGIDVAYGSQPSQEVRNAVHEIHGAGDDINMNFGGSYVWVTPQYSNYSSDACTSFKVDIQGSPMPGYKDLAKGAGGDYRYLIPVKDSAASWKIMDLALLRSSTAVSSPPSPYSGMTSDINQGRGGDFLYLVWRTAPMPSYSSDGSFVVFKDVDIPGCDIAHYPDAVNDIPKLQEIALQKTGSLITAFNMDGWMKTCDPRRTDLWISSPGTSLYVRVQYPGWDFSQGVDAPGYDIYDYPLGTNAPVVMNEIIHGPGDETRDKVAGFNTDGRVKSQVSNKPRWTDFPINGLYTRLEFSDYAFFPQADSPGNNIVQVQNLANNIPALIRTSNSYSNAAGFNTDGWIKSLTDVPPPPSSSFPNPTQGIYVRIAWPGWAFLPGITSLGNDKGQLTGKQVRELIDAANNDPDIVAFDTDGWMKSSLADSPSENTSSPFLLYGLYVKVSGLRSAETPEGLAADGAALATSQAADAADDSSTLSTALFLMQSTAIIWGRWFNMDAIVRTQYASAVATGAADIRARWESGALSPNNAVGEASRSLSTRGLSVAEILDRYARRIYGRDYASLTAAEGRQVVSAAIDGAGRANRRITGIMKNLSRVGKAVMAVGVAISMYQVVTAKDWKQEAFVQAGTWSASIVGGTIGTGVGSLAGPIGAILGGLAGGIIGSVVGDLALSRWFYGGNSDDSGSSLLHADMLSVARSMVDIHFATTGSQFLVHQIHASHFAVDITDKAAVVKACEAMIATTSTTTGSTDVEVIATVVWIKADGQTLPVNAANPADFHDSPCVG</sequence>
<organism evidence="1 2">
    <name type="scientific">Phlebia brevispora</name>
    <dbReference type="NCBI Taxonomy" id="194682"/>
    <lineage>
        <taxon>Eukaryota</taxon>
        <taxon>Fungi</taxon>
        <taxon>Dikarya</taxon>
        <taxon>Basidiomycota</taxon>
        <taxon>Agaricomycotina</taxon>
        <taxon>Agaricomycetes</taxon>
        <taxon>Polyporales</taxon>
        <taxon>Meruliaceae</taxon>
        <taxon>Phlebia</taxon>
    </lineage>
</organism>
<comment type="caution">
    <text evidence="1">The sequence shown here is derived from an EMBL/GenBank/DDBJ whole genome shotgun (WGS) entry which is preliminary data.</text>
</comment>
<protein>
    <submittedName>
        <fullName evidence="1">Uncharacterized protein</fullName>
    </submittedName>
</protein>
<gene>
    <name evidence="1" type="ORF">NM688_g5410</name>
</gene>
<evidence type="ECO:0000313" key="1">
    <source>
        <dbReference type="EMBL" id="KAJ3547348.1"/>
    </source>
</evidence>
<reference evidence="1" key="1">
    <citation type="submission" date="2022-07" db="EMBL/GenBank/DDBJ databases">
        <title>Genome Sequence of Phlebia brevispora.</title>
        <authorList>
            <person name="Buettner E."/>
        </authorList>
    </citation>
    <scope>NUCLEOTIDE SEQUENCE</scope>
    <source>
        <strain evidence="1">MPL23</strain>
    </source>
</reference>
<accession>A0ACC1SVP2</accession>
<proteinExistence type="predicted"/>
<keyword evidence="2" id="KW-1185">Reference proteome</keyword>
<dbReference type="EMBL" id="JANHOG010000993">
    <property type="protein sequence ID" value="KAJ3547348.1"/>
    <property type="molecule type" value="Genomic_DNA"/>
</dbReference>
<dbReference type="Proteomes" id="UP001148662">
    <property type="component" value="Unassembled WGS sequence"/>
</dbReference>
<name>A0ACC1SVP2_9APHY</name>
<evidence type="ECO:0000313" key="2">
    <source>
        <dbReference type="Proteomes" id="UP001148662"/>
    </source>
</evidence>